<evidence type="ECO:0000313" key="2">
    <source>
        <dbReference type="EMBL" id="EYE90829.1"/>
    </source>
</evidence>
<protein>
    <submittedName>
        <fullName evidence="2">Uncharacterized protein</fullName>
    </submittedName>
</protein>
<dbReference type="HOGENOM" id="CLU_1864713_0_0_1"/>
<dbReference type="RefSeq" id="XP_040634519.1">
    <property type="nucleotide sequence ID" value="XM_040779426.1"/>
</dbReference>
<keyword evidence="1" id="KW-0472">Membrane</keyword>
<gene>
    <name evidence="2" type="ORF">EURHEDRAFT_381573</name>
</gene>
<evidence type="ECO:0000256" key="1">
    <source>
        <dbReference type="SAM" id="Phobius"/>
    </source>
</evidence>
<organism evidence="2 3">
    <name type="scientific">Aspergillus ruber (strain CBS 135680)</name>
    <dbReference type="NCBI Taxonomy" id="1388766"/>
    <lineage>
        <taxon>Eukaryota</taxon>
        <taxon>Fungi</taxon>
        <taxon>Dikarya</taxon>
        <taxon>Ascomycota</taxon>
        <taxon>Pezizomycotina</taxon>
        <taxon>Eurotiomycetes</taxon>
        <taxon>Eurotiomycetidae</taxon>
        <taxon>Eurotiales</taxon>
        <taxon>Aspergillaceae</taxon>
        <taxon>Aspergillus</taxon>
        <taxon>Aspergillus subgen. Aspergillus</taxon>
    </lineage>
</organism>
<evidence type="ECO:0000313" key="3">
    <source>
        <dbReference type="Proteomes" id="UP000019804"/>
    </source>
</evidence>
<dbReference type="Proteomes" id="UP000019804">
    <property type="component" value="Unassembled WGS sequence"/>
</dbReference>
<accession>A0A017S2F8</accession>
<proteinExistence type="predicted"/>
<dbReference type="GeneID" id="63694550"/>
<sequence>MEYISTQGSDYILAPETALRILRTQSVGIIIPVVVFLFGGLVFWQRKYTAQQLPKQHEREETPSNPGTTDLRRNEVLKLSMMAKALRDCEEDVVRTMLQEINMLSDSAIEDAIELLFTDIIPDTDFESFPDFMGNIT</sequence>
<feature type="transmembrane region" description="Helical" evidence="1">
    <location>
        <begin position="26"/>
        <end position="44"/>
    </location>
</feature>
<keyword evidence="1" id="KW-0812">Transmembrane</keyword>
<reference evidence="3" key="1">
    <citation type="journal article" date="2014" name="Nat. Commun.">
        <title>Genomic adaptations of the halophilic Dead Sea filamentous fungus Eurotium rubrum.</title>
        <authorList>
            <person name="Kis-Papo T."/>
            <person name="Weig A.R."/>
            <person name="Riley R."/>
            <person name="Persoh D."/>
            <person name="Salamov A."/>
            <person name="Sun H."/>
            <person name="Lipzen A."/>
            <person name="Wasser S.P."/>
            <person name="Rambold G."/>
            <person name="Grigoriev I.V."/>
            <person name="Nevo E."/>
        </authorList>
    </citation>
    <scope>NUCLEOTIDE SEQUENCE [LARGE SCALE GENOMIC DNA]</scope>
    <source>
        <strain evidence="3">CBS 135680</strain>
    </source>
</reference>
<dbReference type="AlphaFoldDB" id="A0A017S2F8"/>
<name>A0A017S2F8_ASPRC</name>
<keyword evidence="3" id="KW-1185">Reference proteome</keyword>
<dbReference type="OrthoDB" id="10391902at2759"/>
<dbReference type="EMBL" id="KK088452">
    <property type="protein sequence ID" value="EYE90829.1"/>
    <property type="molecule type" value="Genomic_DNA"/>
</dbReference>
<keyword evidence="1" id="KW-1133">Transmembrane helix</keyword>